<evidence type="ECO:0000313" key="2">
    <source>
        <dbReference type="Proteomes" id="UP000054560"/>
    </source>
</evidence>
<feature type="non-terminal residue" evidence="1">
    <location>
        <position position="1"/>
    </location>
</feature>
<dbReference type="EMBL" id="KQ251696">
    <property type="protein sequence ID" value="KNC70251.1"/>
    <property type="molecule type" value="Genomic_DNA"/>
</dbReference>
<accession>A0A0L0F0S3</accession>
<dbReference type="Proteomes" id="UP000054560">
    <property type="component" value="Unassembled WGS sequence"/>
</dbReference>
<dbReference type="RefSeq" id="XP_014144153.1">
    <property type="nucleotide sequence ID" value="XM_014288678.1"/>
</dbReference>
<dbReference type="AlphaFoldDB" id="A0A0L0F0S3"/>
<proteinExistence type="predicted"/>
<evidence type="ECO:0000313" key="1">
    <source>
        <dbReference type="EMBL" id="KNC70251.1"/>
    </source>
</evidence>
<keyword evidence="2" id="KW-1185">Reference proteome</keyword>
<name>A0A0L0F0S3_9EUKA</name>
<gene>
    <name evidence="1" type="ORF">SARC_17223</name>
</gene>
<protein>
    <submittedName>
        <fullName evidence="1">Uncharacterized protein</fullName>
    </submittedName>
</protein>
<sequence>VRELNLNINKNRPEKRMGVNVSEQVGFAGLQTDAGAAPPSWTPSDRAKITGETKTNYQTILRHAELQNTH</sequence>
<reference evidence="1 2" key="1">
    <citation type="submission" date="2011-02" db="EMBL/GenBank/DDBJ databases">
        <title>The Genome Sequence of Sphaeroforma arctica JP610.</title>
        <authorList>
            <consortium name="The Broad Institute Genome Sequencing Platform"/>
            <person name="Russ C."/>
            <person name="Cuomo C."/>
            <person name="Young S.K."/>
            <person name="Zeng Q."/>
            <person name="Gargeya S."/>
            <person name="Alvarado L."/>
            <person name="Berlin A."/>
            <person name="Chapman S.B."/>
            <person name="Chen Z."/>
            <person name="Freedman E."/>
            <person name="Gellesch M."/>
            <person name="Goldberg J."/>
            <person name="Griggs A."/>
            <person name="Gujja S."/>
            <person name="Heilman E."/>
            <person name="Heiman D."/>
            <person name="Howarth C."/>
            <person name="Mehta T."/>
            <person name="Neiman D."/>
            <person name="Pearson M."/>
            <person name="Roberts A."/>
            <person name="Saif S."/>
            <person name="Shea T."/>
            <person name="Shenoy N."/>
            <person name="Sisk P."/>
            <person name="Stolte C."/>
            <person name="Sykes S."/>
            <person name="White J."/>
            <person name="Yandava C."/>
            <person name="Burger G."/>
            <person name="Gray M.W."/>
            <person name="Holland P.W.H."/>
            <person name="King N."/>
            <person name="Lang F.B.F."/>
            <person name="Roger A.J."/>
            <person name="Ruiz-Trillo I."/>
            <person name="Haas B."/>
            <person name="Nusbaum C."/>
            <person name="Birren B."/>
        </authorList>
    </citation>
    <scope>NUCLEOTIDE SEQUENCE [LARGE SCALE GENOMIC DNA]</scope>
    <source>
        <strain evidence="1 2">JP610</strain>
    </source>
</reference>
<dbReference type="GeneID" id="25917727"/>
<organism evidence="1 2">
    <name type="scientific">Sphaeroforma arctica JP610</name>
    <dbReference type="NCBI Taxonomy" id="667725"/>
    <lineage>
        <taxon>Eukaryota</taxon>
        <taxon>Ichthyosporea</taxon>
        <taxon>Ichthyophonida</taxon>
        <taxon>Sphaeroforma</taxon>
    </lineage>
</organism>